<reference evidence="12 13" key="1">
    <citation type="submission" date="2014-08" db="EMBL/GenBank/DDBJ databases">
        <title>Comparative genomics of the Paenibacillus odorifer group.</title>
        <authorList>
            <person name="den Bakker H.C."/>
            <person name="Tsai Y.-C."/>
            <person name="Martin N."/>
            <person name="Korlach J."/>
            <person name="Wiedmann M."/>
        </authorList>
    </citation>
    <scope>NUCLEOTIDE SEQUENCE [LARGE SCALE GENOMIC DNA]</scope>
    <source>
        <strain evidence="12 13">DSM 1735</strain>
    </source>
</reference>
<dbReference type="PANTHER" id="PTHR43344">
    <property type="entry name" value="PHOSPHOSERINE PHOSPHATASE"/>
    <property type="match status" value="1"/>
</dbReference>
<dbReference type="GO" id="GO:0005737">
    <property type="term" value="C:cytoplasm"/>
    <property type="evidence" value="ECO:0007669"/>
    <property type="project" value="TreeGrafter"/>
</dbReference>
<comment type="catalytic activity">
    <reaction evidence="10">
        <text>O-phospho-L-serine + H2O = L-serine + phosphate</text>
        <dbReference type="Rhea" id="RHEA:21208"/>
        <dbReference type="ChEBI" id="CHEBI:15377"/>
        <dbReference type="ChEBI" id="CHEBI:33384"/>
        <dbReference type="ChEBI" id="CHEBI:43474"/>
        <dbReference type="ChEBI" id="CHEBI:57524"/>
        <dbReference type="EC" id="3.1.3.3"/>
    </reaction>
</comment>
<proteinExistence type="inferred from homology"/>
<evidence type="ECO:0000256" key="2">
    <source>
        <dbReference type="ARBA" id="ARBA00005135"/>
    </source>
</evidence>
<keyword evidence="8" id="KW-0460">Magnesium</keyword>
<evidence type="ECO:0000313" key="13">
    <source>
        <dbReference type="Proteomes" id="UP000029409"/>
    </source>
</evidence>
<dbReference type="SUPFAM" id="SSF56784">
    <property type="entry name" value="HAD-like"/>
    <property type="match status" value="1"/>
</dbReference>
<dbReference type="GO" id="GO:0006564">
    <property type="term" value="P:L-serine biosynthetic process"/>
    <property type="evidence" value="ECO:0007669"/>
    <property type="project" value="UniProtKB-KW"/>
</dbReference>
<evidence type="ECO:0000256" key="6">
    <source>
        <dbReference type="ARBA" id="ARBA00022723"/>
    </source>
</evidence>
<dbReference type="STRING" id="44251.PDUR_04010"/>
<keyword evidence="7" id="KW-0378">Hydrolase</keyword>
<dbReference type="Proteomes" id="UP000029409">
    <property type="component" value="Chromosome"/>
</dbReference>
<keyword evidence="9" id="KW-0718">Serine biosynthesis</keyword>
<dbReference type="AlphaFoldDB" id="A0A089HLI1"/>
<name>A0A089HLI1_PAEDU</name>
<dbReference type="KEGG" id="pdu:PDUR_04010"/>
<evidence type="ECO:0000256" key="8">
    <source>
        <dbReference type="ARBA" id="ARBA00022842"/>
    </source>
</evidence>
<dbReference type="RefSeq" id="WP_042205184.1">
    <property type="nucleotide sequence ID" value="NZ_CP009288.1"/>
</dbReference>
<dbReference type="InterPro" id="IPR006384">
    <property type="entry name" value="HAD_hydro_PyrdxlP_Pase-like"/>
</dbReference>
<evidence type="ECO:0000256" key="5">
    <source>
        <dbReference type="ARBA" id="ARBA00022605"/>
    </source>
</evidence>
<protein>
    <recommendedName>
        <fullName evidence="4">phosphoserine phosphatase</fullName>
        <ecNumber evidence="4">3.1.3.3</ecNumber>
    </recommendedName>
</protein>
<dbReference type="InterPro" id="IPR023214">
    <property type="entry name" value="HAD_sf"/>
</dbReference>
<comment type="catalytic activity">
    <reaction evidence="11">
        <text>O-phospho-D-serine + H2O = D-serine + phosphate</text>
        <dbReference type="Rhea" id="RHEA:24873"/>
        <dbReference type="ChEBI" id="CHEBI:15377"/>
        <dbReference type="ChEBI" id="CHEBI:35247"/>
        <dbReference type="ChEBI" id="CHEBI:43474"/>
        <dbReference type="ChEBI" id="CHEBI:58680"/>
        <dbReference type="EC" id="3.1.3.3"/>
    </reaction>
</comment>
<organism evidence="12 13">
    <name type="scientific">Paenibacillus durus</name>
    <name type="common">Paenibacillus azotofixans</name>
    <dbReference type="NCBI Taxonomy" id="44251"/>
    <lineage>
        <taxon>Bacteria</taxon>
        <taxon>Bacillati</taxon>
        <taxon>Bacillota</taxon>
        <taxon>Bacilli</taxon>
        <taxon>Bacillales</taxon>
        <taxon>Paenibacillaceae</taxon>
        <taxon>Paenibacillus</taxon>
    </lineage>
</organism>
<dbReference type="Pfam" id="PF12710">
    <property type="entry name" value="HAD"/>
    <property type="match status" value="1"/>
</dbReference>
<comment type="pathway">
    <text evidence="2">Amino-acid biosynthesis; L-serine biosynthesis; L-serine from 3-phospho-D-glycerate: step 3/3.</text>
</comment>
<evidence type="ECO:0000256" key="7">
    <source>
        <dbReference type="ARBA" id="ARBA00022801"/>
    </source>
</evidence>
<keyword evidence="5" id="KW-0028">Amino-acid biosynthesis</keyword>
<dbReference type="OrthoDB" id="9804940at2"/>
<evidence type="ECO:0000256" key="4">
    <source>
        <dbReference type="ARBA" id="ARBA00012640"/>
    </source>
</evidence>
<accession>A0A089HLI1</accession>
<dbReference type="PANTHER" id="PTHR43344:SF2">
    <property type="entry name" value="PHOSPHOSERINE PHOSPHATASE"/>
    <property type="match status" value="1"/>
</dbReference>
<sequence length="217" mass="24818">MKPFAFLSDFDGTLSQRDFYHLMIDRFFPEWGHQFYQDWKKTKKIDVEFLNHIFGKLNLTEEQLLDEIRKIPLTPGAIDFVHEVQARGGDFYIVSAGTSWYIERLMQALEIPNVTVISMPAVHENGALRIVPDTANPFFSKVFGLDKRKVLEDIRGRYRTVLFAGDSEPDLEAAKAADIAFARGELRDLLTRDGVSCVPVEDYHAISGYLNENGWPT</sequence>
<dbReference type="InterPro" id="IPR036412">
    <property type="entry name" value="HAD-like_sf"/>
</dbReference>
<dbReference type="InterPro" id="IPR050582">
    <property type="entry name" value="HAD-like_SerB"/>
</dbReference>
<evidence type="ECO:0000313" key="12">
    <source>
        <dbReference type="EMBL" id="AIQ11253.1"/>
    </source>
</evidence>
<keyword evidence="13" id="KW-1185">Reference proteome</keyword>
<gene>
    <name evidence="12" type="ORF">PDUR_04010</name>
</gene>
<dbReference type="GO" id="GO:0000287">
    <property type="term" value="F:magnesium ion binding"/>
    <property type="evidence" value="ECO:0007669"/>
    <property type="project" value="TreeGrafter"/>
</dbReference>
<dbReference type="EMBL" id="CP009288">
    <property type="protein sequence ID" value="AIQ11253.1"/>
    <property type="molecule type" value="Genomic_DNA"/>
</dbReference>
<dbReference type="EC" id="3.1.3.3" evidence="4"/>
<dbReference type="GO" id="GO:0036424">
    <property type="term" value="F:L-phosphoserine phosphatase activity"/>
    <property type="evidence" value="ECO:0007669"/>
    <property type="project" value="TreeGrafter"/>
</dbReference>
<dbReference type="eggNOG" id="COG4359">
    <property type="taxonomic scope" value="Bacteria"/>
</dbReference>
<comment type="similarity">
    <text evidence="3">Belongs to the HAD-like hydrolase superfamily. SerB family.</text>
</comment>
<evidence type="ECO:0000256" key="9">
    <source>
        <dbReference type="ARBA" id="ARBA00023299"/>
    </source>
</evidence>
<comment type="cofactor">
    <cofactor evidence="1">
        <name>Mg(2+)</name>
        <dbReference type="ChEBI" id="CHEBI:18420"/>
    </cofactor>
</comment>
<dbReference type="Gene3D" id="3.40.50.1000">
    <property type="entry name" value="HAD superfamily/HAD-like"/>
    <property type="match status" value="1"/>
</dbReference>
<keyword evidence="6" id="KW-0479">Metal-binding</keyword>
<evidence type="ECO:0000256" key="11">
    <source>
        <dbReference type="ARBA" id="ARBA00048523"/>
    </source>
</evidence>
<evidence type="ECO:0000256" key="10">
    <source>
        <dbReference type="ARBA" id="ARBA00048138"/>
    </source>
</evidence>
<evidence type="ECO:0000256" key="3">
    <source>
        <dbReference type="ARBA" id="ARBA00009184"/>
    </source>
</evidence>
<dbReference type="Gene3D" id="3.90.1470.20">
    <property type="match status" value="1"/>
</dbReference>
<dbReference type="NCBIfam" id="TIGR01488">
    <property type="entry name" value="HAD-SF-IB"/>
    <property type="match status" value="1"/>
</dbReference>
<evidence type="ECO:0000256" key="1">
    <source>
        <dbReference type="ARBA" id="ARBA00001946"/>
    </source>
</evidence>
<dbReference type="NCBIfam" id="TIGR01489">
    <property type="entry name" value="DKMTPPase-SF"/>
    <property type="match status" value="1"/>
</dbReference>